<proteinExistence type="predicted"/>
<evidence type="ECO:0000256" key="1">
    <source>
        <dbReference type="SAM" id="MobiDB-lite"/>
    </source>
</evidence>
<gene>
    <name evidence="2" type="ORF">CVT25_005502</name>
</gene>
<dbReference type="AlphaFoldDB" id="A0A409X6C3"/>
<name>A0A409X6C3_PSICY</name>
<dbReference type="InParanoid" id="A0A409X6C3"/>
<dbReference type="EMBL" id="NHYD01002524">
    <property type="protein sequence ID" value="PPQ86280.1"/>
    <property type="molecule type" value="Genomic_DNA"/>
</dbReference>
<organism evidence="2 3">
    <name type="scientific">Psilocybe cyanescens</name>
    <dbReference type="NCBI Taxonomy" id="93625"/>
    <lineage>
        <taxon>Eukaryota</taxon>
        <taxon>Fungi</taxon>
        <taxon>Dikarya</taxon>
        <taxon>Basidiomycota</taxon>
        <taxon>Agaricomycotina</taxon>
        <taxon>Agaricomycetes</taxon>
        <taxon>Agaricomycetidae</taxon>
        <taxon>Agaricales</taxon>
        <taxon>Agaricineae</taxon>
        <taxon>Strophariaceae</taxon>
        <taxon>Psilocybe</taxon>
    </lineage>
</organism>
<evidence type="ECO:0000313" key="2">
    <source>
        <dbReference type="EMBL" id="PPQ86280.1"/>
    </source>
</evidence>
<protein>
    <submittedName>
        <fullName evidence="2">Uncharacterized protein</fullName>
    </submittedName>
</protein>
<feature type="compositionally biased region" description="Polar residues" evidence="1">
    <location>
        <begin position="13"/>
        <end position="27"/>
    </location>
</feature>
<feature type="region of interest" description="Disordered" evidence="1">
    <location>
        <begin position="13"/>
        <end position="32"/>
    </location>
</feature>
<feature type="non-terminal residue" evidence="2">
    <location>
        <position position="363"/>
    </location>
</feature>
<evidence type="ECO:0000313" key="3">
    <source>
        <dbReference type="Proteomes" id="UP000283269"/>
    </source>
</evidence>
<comment type="caution">
    <text evidence="2">The sequence shown here is derived from an EMBL/GenBank/DDBJ whole genome shotgun (WGS) entry which is preliminary data.</text>
</comment>
<dbReference type="Proteomes" id="UP000283269">
    <property type="component" value="Unassembled WGS sequence"/>
</dbReference>
<keyword evidence="3" id="KW-1185">Reference proteome</keyword>
<reference evidence="2 3" key="1">
    <citation type="journal article" date="2018" name="Evol. Lett.">
        <title>Horizontal gene cluster transfer increased hallucinogenic mushroom diversity.</title>
        <authorList>
            <person name="Reynolds H.T."/>
            <person name="Vijayakumar V."/>
            <person name="Gluck-Thaler E."/>
            <person name="Korotkin H.B."/>
            <person name="Matheny P.B."/>
            <person name="Slot J.C."/>
        </authorList>
    </citation>
    <scope>NUCLEOTIDE SEQUENCE [LARGE SCALE GENOMIC DNA]</scope>
    <source>
        <strain evidence="2 3">2631</strain>
    </source>
</reference>
<dbReference type="OrthoDB" id="3048720at2759"/>
<accession>A0A409X6C3</accession>
<sequence>MPLASILLPPSRLQNTVSKPAPHTQSQLKEKAEHNRIRQLEINEAIEEWKKTTLTIAANLSERFGKKPHHFLDLFFQNGTHLVHKHSKVNAYNAFLHMKAEELCDNGETPTLAMLHSEEFKNEYNNLEVYESEEIIVHHMESGSAASIKHATAKGRVQDVTSTFKAMQQMMNGLNTCVGVEGFICIVRNSPEYHMEPKWYFSNKAFMDYMKIAVPTRKGWDLGYVGTKLEAFAIAGCDTINLHSTSKQRADEIKRQIRKKICVMLVEITHNESAQMHYVNYEEKIIQRFGVELIGWTHEKFVNPSELPTSLPSLQNLLDAINTGSCKFVQLTPVQLVAHRQERRAAIENGSVPAPKTCNPRKA</sequence>